<name>A0A134B1T4_9PORP</name>
<dbReference type="PATRIC" id="fig|322095.3.peg.1883"/>
<organism evidence="1 2">
    <name type="scientific">Porphyromonas somerae</name>
    <dbReference type="NCBI Taxonomy" id="322095"/>
    <lineage>
        <taxon>Bacteria</taxon>
        <taxon>Pseudomonadati</taxon>
        <taxon>Bacteroidota</taxon>
        <taxon>Bacteroidia</taxon>
        <taxon>Bacteroidales</taxon>
        <taxon>Porphyromonadaceae</taxon>
        <taxon>Porphyromonas</taxon>
    </lineage>
</organism>
<dbReference type="Proteomes" id="UP000070224">
    <property type="component" value="Unassembled WGS sequence"/>
</dbReference>
<protein>
    <submittedName>
        <fullName evidence="1">Uncharacterized protein</fullName>
    </submittedName>
</protein>
<evidence type="ECO:0000313" key="1">
    <source>
        <dbReference type="EMBL" id="KXB73889.1"/>
    </source>
</evidence>
<keyword evidence="2" id="KW-1185">Reference proteome</keyword>
<gene>
    <name evidence="1" type="ORF">HMPREF3185_01908</name>
</gene>
<comment type="caution">
    <text evidence="1">The sequence shown here is derived from an EMBL/GenBank/DDBJ whole genome shotgun (WGS) entry which is preliminary data.</text>
</comment>
<dbReference type="EMBL" id="LSDK01000131">
    <property type="protein sequence ID" value="KXB73889.1"/>
    <property type="molecule type" value="Genomic_DNA"/>
</dbReference>
<dbReference type="AlphaFoldDB" id="A0A134B1T4"/>
<evidence type="ECO:0000313" key="2">
    <source>
        <dbReference type="Proteomes" id="UP000070224"/>
    </source>
</evidence>
<proteinExistence type="predicted"/>
<sequence>MHPYSYIWNHCARPLLHYSYLLPSQIGGFRLRSSKEESASCEEMALRNGLFYMPI</sequence>
<accession>A0A134B1T4</accession>
<reference evidence="2" key="1">
    <citation type="submission" date="2016-01" db="EMBL/GenBank/DDBJ databases">
        <authorList>
            <person name="Mitreva M."/>
            <person name="Pepin K.H."/>
            <person name="Mihindukulasuriya K.A."/>
            <person name="Fulton R."/>
            <person name="Fronick C."/>
            <person name="O'Laughlin M."/>
            <person name="Miner T."/>
            <person name="Herter B."/>
            <person name="Rosa B.A."/>
            <person name="Cordes M."/>
            <person name="Tomlinson C."/>
            <person name="Wollam A."/>
            <person name="Palsikar V.B."/>
            <person name="Mardis E.R."/>
            <person name="Wilson R.K."/>
        </authorList>
    </citation>
    <scope>NUCLEOTIDE SEQUENCE [LARGE SCALE GENOMIC DNA]</scope>
    <source>
        <strain evidence="2">KA00683</strain>
    </source>
</reference>